<reference evidence="1 2" key="1">
    <citation type="submission" date="2021-01" db="EMBL/GenBank/DDBJ databases">
        <title>Tumebacillus sp. strain ITR2 16S ribosomal RNA gene Genome sequencing and assembly.</title>
        <authorList>
            <person name="Kang M."/>
        </authorList>
    </citation>
    <scope>NUCLEOTIDE SEQUENCE [LARGE SCALE GENOMIC DNA]</scope>
    <source>
        <strain evidence="1 2">ITR2</strain>
    </source>
</reference>
<sequence>MGSTTRKMLYMSVAMILFISALSMGYTLFTSTADALDQTYQTNQGLDRNQTTTLKETSKTDTVLGSVVVQNIYHNHDLGIPVYVDGVDRSDPDTVGTINVQAKFNVTFIRDTQGHLTSIRYTTTP</sequence>
<dbReference type="EMBL" id="JAEQNB010000001">
    <property type="protein sequence ID" value="MBL0385851.1"/>
    <property type="molecule type" value="Genomic_DNA"/>
</dbReference>
<dbReference type="RefSeq" id="WP_201631390.1">
    <property type="nucleotide sequence ID" value="NZ_JAEQNB010000001.1"/>
</dbReference>
<accession>A0ABS1J6E3</accession>
<name>A0ABS1J6E3_9BACL</name>
<protein>
    <submittedName>
        <fullName evidence="1">Uncharacterized protein</fullName>
    </submittedName>
</protein>
<dbReference type="Proteomes" id="UP000602284">
    <property type="component" value="Unassembled WGS sequence"/>
</dbReference>
<comment type="caution">
    <text evidence="1">The sequence shown here is derived from an EMBL/GenBank/DDBJ whole genome shotgun (WGS) entry which is preliminary data.</text>
</comment>
<evidence type="ECO:0000313" key="1">
    <source>
        <dbReference type="EMBL" id="MBL0385851.1"/>
    </source>
</evidence>
<keyword evidence="2" id="KW-1185">Reference proteome</keyword>
<proteinExistence type="predicted"/>
<evidence type="ECO:0000313" key="2">
    <source>
        <dbReference type="Proteomes" id="UP000602284"/>
    </source>
</evidence>
<gene>
    <name evidence="1" type="ORF">JJB07_04235</name>
</gene>
<organism evidence="1 2">
    <name type="scientific">Tumebacillus amylolyticus</name>
    <dbReference type="NCBI Taxonomy" id="2801339"/>
    <lineage>
        <taxon>Bacteria</taxon>
        <taxon>Bacillati</taxon>
        <taxon>Bacillota</taxon>
        <taxon>Bacilli</taxon>
        <taxon>Bacillales</taxon>
        <taxon>Alicyclobacillaceae</taxon>
        <taxon>Tumebacillus</taxon>
    </lineage>
</organism>